<dbReference type="EMBL" id="JAULSN010000001">
    <property type="protein sequence ID" value="KAK3383628.1"/>
    <property type="molecule type" value="Genomic_DNA"/>
</dbReference>
<reference evidence="2" key="2">
    <citation type="submission" date="2023-06" db="EMBL/GenBank/DDBJ databases">
        <authorList>
            <consortium name="Lawrence Berkeley National Laboratory"/>
            <person name="Haridas S."/>
            <person name="Hensen N."/>
            <person name="Bonometti L."/>
            <person name="Westerberg I."/>
            <person name="Brannstrom I.O."/>
            <person name="Guillou S."/>
            <person name="Cros-Aarteil S."/>
            <person name="Calhoun S."/>
            <person name="Kuo A."/>
            <person name="Mondo S."/>
            <person name="Pangilinan J."/>
            <person name="Riley R."/>
            <person name="Labutti K."/>
            <person name="Andreopoulos B."/>
            <person name="Lipzen A."/>
            <person name="Chen C."/>
            <person name="Yanf M."/>
            <person name="Daum C."/>
            <person name="Ng V."/>
            <person name="Clum A."/>
            <person name="Steindorff A."/>
            <person name="Ohm R."/>
            <person name="Martin F."/>
            <person name="Silar P."/>
            <person name="Natvig D."/>
            <person name="Lalanne C."/>
            <person name="Gautier V."/>
            <person name="Ament-Velasquez S.L."/>
            <person name="Kruys A."/>
            <person name="Hutchinson M.I."/>
            <person name="Powell A.J."/>
            <person name="Barry K."/>
            <person name="Miller A.N."/>
            <person name="Grigoriev I.V."/>
            <person name="Debuchy R."/>
            <person name="Gladieux P."/>
            <person name="Thoren M.H."/>
            <person name="Johannesson H."/>
        </authorList>
    </citation>
    <scope>NUCLEOTIDE SEQUENCE</scope>
    <source>
        <strain evidence="2">CBS 958.72</strain>
    </source>
</reference>
<feature type="region of interest" description="Disordered" evidence="1">
    <location>
        <begin position="124"/>
        <end position="146"/>
    </location>
</feature>
<protein>
    <submittedName>
        <fullName evidence="2">Uncharacterized protein</fullName>
    </submittedName>
</protein>
<comment type="caution">
    <text evidence="2">The sequence shown here is derived from an EMBL/GenBank/DDBJ whole genome shotgun (WGS) entry which is preliminary data.</text>
</comment>
<sequence>METFGFGKPLRYVPFAHTPLSASPRPPEALRTPNRFVSGKTPERVARVAQLCVNWVQLGSRRRRDSARVNFLFEHGTRLARQLPYLISRAKGKQTYLFPKIKAACQNNKVRWCMSTRSFEGQMGVAPGKSQIQNEGQGAANSSHCGQTGIQATGEWSHALSIQYPTGISSTCMALHADPHSKRTTVEAIEIHSFHRGLLAGANPASLLVAHPEPPSEVHISECQVPNPRIAAFTVTERSLPHEPGSNTLHFFVFSSVCHPAACLSFQVT</sequence>
<dbReference type="Proteomes" id="UP001287356">
    <property type="component" value="Unassembled WGS sequence"/>
</dbReference>
<evidence type="ECO:0000256" key="1">
    <source>
        <dbReference type="SAM" id="MobiDB-lite"/>
    </source>
</evidence>
<evidence type="ECO:0000313" key="3">
    <source>
        <dbReference type="Proteomes" id="UP001287356"/>
    </source>
</evidence>
<keyword evidence="3" id="KW-1185">Reference proteome</keyword>
<proteinExistence type="predicted"/>
<gene>
    <name evidence="2" type="ORF">B0T24DRAFT_56068</name>
</gene>
<dbReference type="AlphaFoldDB" id="A0AAE0NLC4"/>
<name>A0AAE0NLC4_9PEZI</name>
<feature type="compositionally biased region" description="Polar residues" evidence="1">
    <location>
        <begin position="130"/>
        <end position="146"/>
    </location>
</feature>
<organism evidence="2 3">
    <name type="scientific">Lasiosphaeria ovina</name>
    <dbReference type="NCBI Taxonomy" id="92902"/>
    <lineage>
        <taxon>Eukaryota</taxon>
        <taxon>Fungi</taxon>
        <taxon>Dikarya</taxon>
        <taxon>Ascomycota</taxon>
        <taxon>Pezizomycotina</taxon>
        <taxon>Sordariomycetes</taxon>
        <taxon>Sordariomycetidae</taxon>
        <taxon>Sordariales</taxon>
        <taxon>Lasiosphaeriaceae</taxon>
        <taxon>Lasiosphaeria</taxon>
    </lineage>
</organism>
<accession>A0AAE0NLC4</accession>
<reference evidence="2" key="1">
    <citation type="journal article" date="2023" name="Mol. Phylogenet. Evol.">
        <title>Genome-scale phylogeny and comparative genomics of the fungal order Sordariales.</title>
        <authorList>
            <person name="Hensen N."/>
            <person name="Bonometti L."/>
            <person name="Westerberg I."/>
            <person name="Brannstrom I.O."/>
            <person name="Guillou S."/>
            <person name="Cros-Aarteil S."/>
            <person name="Calhoun S."/>
            <person name="Haridas S."/>
            <person name="Kuo A."/>
            <person name="Mondo S."/>
            <person name="Pangilinan J."/>
            <person name="Riley R."/>
            <person name="LaButti K."/>
            <person name="Andreopoulos B."/>
            <person name="Lipzen A."/>
            <person name="Chen C."/>
            <person name="Yan M."/>
            <person name="Daum C."/>
            <person name="Ng V."/>
            <person name="Clum A."/>
            <person name="Steindorff A."/>
            <person name="Ohm R.A."/>
            <person name="Martin F."/>
            <person name="Silar P."/>
            <person name="Natvig D.O."/>
            <person name="Lalanne C."/>
            <person name="Gautier V."/>
            <person name="Ament-Velasquez S.L."/>
            <person name="Kruys A."/>
            <person name="Hutchinson M.I."/>
            <person name="Powell A.J."/>
            <person name="Barry K."/>
            <person name="Miller A.N."/>
            <person name="Grigoriev I.V."/>
            <person name="Debuchy R."/>
            <person name="Gladieux P."/>
            <person name="Hiltunen Thoren M."/>
            <person name="Johannesson H."/>
        </authorList>
    </citation>
    <scope>NUCLEOTIDE SEQUENCE</scope>
    <source>
        <strain evidence="2">CBS 958.72</strain>
    </source>
</reference>
<evidence type="ECO:0000313" key="2">
    <source>
        <dbReference type="EMBL" id="KAK3383628.1"/>
    </source>
</evidence>